<evidence type="ECO:0000313" key="2">
    <source>
        <dbReference type="EMBL" id="MBW0564055.1"/>
    </source>
</evidence>
<feature type="region of interest" description="Disordered" evidence="1">
    <location>
        <begin position="74"/>
        <end position="152"/>
    </location>
</feature>
<keyword evidence="3" id="KW-1185">Reference proteome</keyword>
<accession>A0A9Q3JM82</accession>
<dbReference type="EMBL" id="AVOT02075244">
    <property type="protein sequence ID" value="MBW0564055.1"/>
    <property type="molecule type" value="Genomic_DNA"/>
</dbReference>
<feature type="compositionally biased region" description="Pro residues" evidence="1">
    <location>
        <begin position="129"/>
        <end position="144"/>
    </location>
</feature>
<sequence>MVTSLLDQSEVIIRPMKDGDGERTFELGPIITMSCHRWDSNAKFALQANPAATHSRPKWHLMVGGIIPQTLSNQKATYSWPSPSSPPPEDVPTCEPEPEVAPTQSTEESFARRATPRLIIIVDDTPVGSPLPVPPRTPTPPPSGAKPLSFPR</sequence>
<dbReference type="AlphaFoldDB" id="A0A9Q3JM82"/>
<organism evidence="2 3">
    <name type="scientific">Austropuccinia psidii MF-1</name>
    <dbReference type="NCBI Taxonomy" id="1389203"/>
    <lineage>
        <taxon>Eukaryota</taxon>
        <taxon>Fungi</taxon>
        <taxon>Dikarya</taxon>
        <taxon>Basidiomycota</taxon>
        <taxon>Pucciniomycotina</taxon>
        <taxon>Pucciniomycetes</taxon>
        <taxon>Pucciniales</taxon>
        <taxon>Sphaerophragmiaceae</taxon>
        <taxon>Austropuccinia</taxon>
    </lineage>
</organism>
<name>A0A9Q3JM82_9BASI</name>
<evidence type="ECO:0000256" key="1">
    <source>
        <dbReference type="SAM" id="MobiDB-lite"/>
    </source>
</evidence>
<protein>
    <submittedName>
        <fullName evidence="2">Uncharacterized protein</fullName>
    </submittedName>
</protein>
<evidence type="ECO:0000313" key="3">
    <source>
        <dbReference type="Proteomes" id="UP000765509"/>
    </source>
</evidence>
<comment type="caution">
    <text evidence="2">The sequence shown here is derived from an EMBL/GenBank/DDBJ whole genome shotgun (WGS) entry which is preliminary data.</text>
</comment>
<gene>
    <name evidence="2" type="ORF">O181_103770</name>
</gene>
<dbReference type="Proteomes" id="UP000765509">
    <property type="component" value="Unassembled WGS sequence"/>
</dbReference>
<reference evidence="2" key="1">
    <citation type="submission" date="2021-03" db="EMBL/GenBank/DDBJ databases">
        <title>Draft genome sequence of rust myrtle Austropuccinia psidii MF-1, a brazilian biotype.</title>
        <authorList>
            <person name="Quecine M.C."/>
            <person name="Pachon D.M.R."/>
            <person name="Bonatelli M.L."/>
            <person name="Correr F.H."/>
            <person name="Franceschini L.M."/>
            <person name="Leite T.F."/>
            <person name="Margarido G.R.A."/>
            <person name="Almeida C.A."/>
            <person name="Ferrarezi J.A."/>
            <person name="Labate C.A."/>
        </authorList>
    </citation>
    <scope>NUCLEOTIDE SEQUENCE</scope>
    <source>
        <strain evidence="2">MF-1</strain>
    </source>
</reference>
<proteinExistence type="predicted"/>